<reference evidence="1" key="1">
    <citation type="submission" date="2024-05" db="EMBL/GenBank/DDBJ databases">
        <authorList>
            <person name="Yu L."/>
        </authorList>
    </citation>
    <scope>NUCLEOTIDE SEQUENCE</scope>
    <source>
        <strain evidence="1">G08B096</strain>
    </source>
</reference>
<organism evidence="1">
    <name type="scientific">Agromyces sp. G08B096</name>
    <dbReference type="NCBI Taxonomy" id="3156399"/>
    <lineage>
        <taxon>Bacteria</taxon>
        <taxon>Bacillati</taxon>
        <taxon>Actinomycetota</taxon>
        <taxon>Actinomycetes</taxon>
        <taxon>Micrococcales</taxon>
        <taxon>Microbacteriaceae</taxon>
        <taxon>Agromyces</taxon>
    </lineage>
</organism>
<accession>A0AAU7W9B6</accession>
<dbReference type="EMBL" id="CP158374">
    <property type="protein sequence ID" value="XBX83053.1"/>
    <property type="molecule type" value="Genomic_DNA"/>
</dbReference>
<gene>
    <name evidence="1" type="ORF">ABIQ69_03780</name>
</gene>
<sequence length="65" mass="7352">MVDTAWKVQYLNRAEAAERCRIPVSSFDKLRRDGLIPEPDAHMGKHLLWSADTIDELLARGGTET</sequence>
<evidence type="ECO:0008006" key="2">
    <source>
        <dbReference type="Google" id="ProtNLM"/>
    </source>
</evidence>
<dbReference type="AlphaFoldDB" id="A0AAU7W9B6"/>
<protein>
    <recommendedName>
        <fullName evidence="2">Helix-turn-helix domain-containing protein</fullName>
    </recommendedName>
</protein>
<dbReference type="RefSeq" id="WP_350349069.1">
    <property type="nucleotide sequence ID" value="NZ_CP158374.1"/>
</dbReference>
<name>A0AAU7W9B6_9MICO</name>
<proteinExistence type="predicted"/>
<evidence type="ECO:0000313" key="1">
    <source>
        <dbReference type="EMBL" id="XBX83053.1"/>
    </source>
</evidence>